<reference evidence="2 3" key="1">
    <citation type="submission" date="2018-08" db="EMBL/GenBank/DDBJ databases">
        <title>A genome reference for cultivated species of the human gut microbiota.</title>
        <authorList>
            <person name="Zou Y."/>
            <person name="Xue W."/>
            <person name="Luo G."/>
        </authorList>
    </citation>
    <scope>NUCLEOTIDE SEQUENCE [LARGE SCALE GENOMIC DNA]</scope>
    <source>
        <strain evidence="2 3">AF36-7BH</strain>
    </source>
</reference>
<comment type="caution">
    <text evidence="2">The sequence shown here is derived from an EMBL/GenBank/DDBJ whole genome shotgun (WGS) entry which is preliminary data.</text>
</comment>
<evidence type="ECO:0000313" key="3">
    <source>
        <dbReference type="Proteomes" id="UP000285201"/>
    </source>
</evidence>
<dbReference type="RefSeq" id="WP_118370026.1">
    <property type="nucleotide sequence ID" value="NZ_QROY01000002.1"/>
</dbReference>
<dbReference type="EMBL" id="QROY01000002">
    <property type="protein sequence ID" value="RHL71181.1"/>
    <property type="molecule type" value="Genomic_DNA"/>
</dbReference>
<accession>A0A415MEK7</accession>
<feature type="region of interest" description="Disordered" evidence="1">
    <location>
        <begin position="417"/>
        <end position="436"/>
    </location>
</feature>
<gene>
    <name evidence="2" type="ORF">DW007_03295</name>
</gene>
<feature type="compositionally biased region" description="Basic and acidic residues" evidence="1">
    <location>
        <begin position="421"/>
        <end position="436"/>
    </location>
</feature>
<sequence>MATTKETQPTKLTAAQLKKKVETQEEKIKSLKEGAWCYMCDTHKAKDKFYVSTDPMSKSGLTPICKDCAKKIALRTTNGVDQEPTRESVQLALRYLGKPFLEKVWDSSIQEVENLASGKVKSNVWTAYARQIAMPNYIGLTYFDSDHFVKDKTENESVKELTTEEELIESHAGLDTYDSFLKNKNDVIRLLSYDPFEKEDIADQPFLYSQLLGLLDSSEDANEDMMRTSSAISIVRGFLQQSKIDDTISKLMCDISNIERNSATIKSLQESKGKITSVITSLAQDSCISLKHNKNAKKGENTWTGKIKKIKSLNLRSGEVNGFDIDTCRGMQQVQEISDASIMKQLALDESEWSDMVSEMRVVNTDLRKEKDAYQEINRILLRENLDLRDTLKENNLLNEEQLKDLKDVYSVFAEFDEEKESPNEEVKEVVENESE</sequence>
<protein>
    <submittedName>
        <fullName evidence="2">Uncharacterized protein</fullName>
    </submittedName>
</protein>
<evidence type="ECO:0000313" key="2">
    <source>
        <dbReference type="EMBL" id="RHL71181.1"/>
    </source>
</evidence>
<name>A0A415MEK7_9FIRM</name>
<evidence type="ECO:0000256" key="1">
    <source>
        <dbReference type="SAM" id="MobiDB-lite"/>
    </source>
</evidence>
<organism evidence="2 3">
    <name type="scientific">Lachnospira eligens</name>
    <dbReference type="NCBI Taxonomy" id="39485"/>
    <lineage>
        <taxon>Bacteria</taxon>
        <taxon>Bacillati</taxon>
        <taxon>Bacillota</taxon>
        <taxon>Clostridia</taxon>
        <taxon>Lachnospirales</taxon>
        <taxon>Lachnospiraceae</taxon>
        <taxon>Lachnospira</taxon>
    </lineage>
</organism>
<dbReference type="AlphaFoldDB" id="A0A415MEK7"/>
<dbReference type="Proteomes" id="UP000285201">
    <property type="component" value="Unassembled WGS sequence"/>
</dbReference>
<proteinExistence type="predicted"/>